<evidence type="ECO:0000313" key="1">
    <source>
        <dbReference type="EMBL" id="CAG2130733.1"/>
    </source>
</evidence>
<accession>A0ABM8TAN8</accession>
<dbReference type="Proteomes" id="UP000672657">
    <property type="component" value="Unassembled WGS sequence"/>
</dbReference>
<reference evidence="1 2" key="1">
    <citation type="submission" date="2021-03" db="EMBL/GenBank/DDBJ databases">
        <authorList>
            <person name="Peeters C."/>
        </authorList>
    </citation>
    <scope>NUCLEOTIDE SEQUENCE [LARGE SCALE GENOMIC DNA]</scope>
    <source>
        <strain evidence="1 2">LMG 26411</strain>
    </source>
</reference>
<gene>
    <name evidence="1" type="ORF">LMG26411_00403</name>
</gene>
<sequence length="208" mass="22980">MSDSKAASPLTSEERLLASIAYGEASTQDSYEEMAAIASVMVRQMKARGYTTIDSFTKSDKTFSFAVTDGNERYAKMMKAKDTDIVKSAALSDAVKASKNAFAGGQDYSNGAYFWDGADIKSNYKNHAKVKKGVHIDPAHNVYGIPDSEKLKILNKTVKKKVNGKVVTSQEEVGRYSWVYESTAGVGGTIFWRYGRDFVNVTRAKEYR</sequence>
<keyword evidence="2" id="KW-1185">Reference proteome</keyword>
<comment type="caution">
    <text evidence="1">The sequence shown here is derived from an EMBL/GenBank/DDBJ whole genome shotgun (WGS) entry which is preliminary data.</text>
</comment>
<proteinExistence type="predicted"/>
<evidence type="ECO:0000313" key="2">
    <source>
        <dbReference type="Proteomes" id="UP000672657"/>
    </source>
</evidence>
<dbReference type="EMBL" id="CAJPVI010000001">
    <property type="protein sequence ID" value="CAG2130733.1"/>
    <property type="molecule type" value="Genomic_DNA"/>
</dbReference>
<dbReference type="RefSeq" id="WP_211951622.1">
    <property type="nucleotide sequence ID" value="NZ_CAJPVI010000001.1"/>
</dbReference>
<protein>
    <submittedName>
        <fullName evidence="1">Uncharacterized protein</fullName>
    </submittedName>
</protein>
<organism evidence="1 2">
    <name type="scientific">Cupriavidus numazuensis</name>
    <dbReference type="NCBI Taxonomy" id="221992"/>
    <lineage>
        <taxon>Bacteria</taxon>
        <taxon>Pseudomonadati</taxon>
        <taxon>Pseudomonadota</taxon>
        <taxon>Betaproteobacteria</taxon>
        <taxon>Burkholderiales</taxon>
        <taxon>Burkholderiaceae</taxon>
        <taxon>Cupriavidus</taxon>
    </lineage>
</organism>
<name>A0ABM8TAN8_9BURK</name>